<keyword evidence="3" id="KW-1185">Reference proteome</keyword>
<keyword evidence="1" id="KW-1133">Transmembrane helix</keyword>
<organism evidence="2 3">
    <name type="scientific">Xaviernesmea oryzae</name>
    <dbReference type="NCBI Taxonomy" id="464029"/>
    <lineage>
        <taxon>Bacteria</taxon>
        <taxon>Pseudomonadati</taxon>
        <taxon>Pseudomonadota</taxon>
        <taxon>Alphaproteobacteria</taxon>
        <taxon>Hyphomicrobiales</taxon>
        <taxon>Rhizobiaceae</taxon>
        <taxon>Rhizobium/Agrobacterium group</taxon>
        <taxon>Xaviernesmea</taxon>
    </lineage>
</organism>
<dbReference type="Proteomes" id="UP000192903">
    <property type="component" value="Unassembled WGS sequence"/>
</dbReference>
<name>A0A1X7DM47_9HYPH</name>
<dbReference type="OrthoDB" id="8456572at2"/>
<dbReference type="STRING" id="464029.SAMN02982989_5536"/>
<feature type="transmembrane region" description="Helical" evidence="1">
    <location>
        <begin position="76"/>
        <end position="94"/>
    </location>
</feature>
<gene>
    <name evidence="2" type="ORF">SAMN02982989_5536</name>
</gene>
<accession>A0A1X7DM47</accession>
<dbReference type="EMBL" id="FXAF01000003">
    <property type="protein sequence ID" value="SMF17439.1"/>
    <property type="molecule type" value="Genomic_DNA"/>
</dbReference>
<reference evidence="3" key="1">
    <citation type="submission" date="2017-04" db="EMBL/GenBank/DDBJ databases">
        <authorList>
            <person name="Varghese N."/>
            <person name="Submissions S."/>
        </authorList>
    </citation>
    <scope>NUCLEOTIDE SEQUENCE [LARGE SCALE GENOMIC DNA]</scope>
    <source>
        <strain evidence="3">B4P</strain>
    </source>
</reference>
<sequence length="95" mass="10562">MAGIRDFDAVQPQLTFETAAGRSKTALWSRGRSIVLIVEGREHEFRFNGTLTETRALALLSEHHVPVEREDAARIAVFRTAAVCLLALVLLFLIT</sequence>
<evidence type="ECO:0000256" key="1">
    <source>
        <dbReference type="SAM" id="Phobius"/>
    </source>
</evidence>
<protein>
    <submittedName>
        <fullName evidence="2">Uncharacterized protein</fullName>
    </submittedName>
</protein>
<proteinExistence type="predicted"/>
<keyword evidence="1" id="KW-0812">Transmembrane</keyword>
<evidence type="ECO:0000313" key="2">
    <source>
        <dbReference type="EMBL" id="SMF17439.1"/>
    </source>
</evidence>
<dbReference type="RefSeq" id="WP_085420929.1">
    <property type="nucleotide sequence ID" value="NZ_FXAF01000003.1"/>
</dbReference>
<evidence type="ECO:0000313" key="3">
    <source>
        <dbReference type="Proteomes" id="UP000192903"/>
    </source>
</evidence>
<dbReference type="AlphaFoldDB" id="A0A1X7DM47"/>
<keyword evidence="1" id="KW-0472">Membrane</keyword>